<dbReference type="FunFam" id="3.40.30.10:FF:000010">
    <property type="entry name" value="Glutathione peroxidase"/>
    <property type="match status" value="1"/>
</dbReference>
<dbReference type="PROSITE" id="PS51355">
    <property type="entry name" value="GLUTATHIONE_PEROXID_3"/>
    <property type="match status" value="1"/>
</dbReference>
<evidence type="ECO:0000256" key="5">
    <source>
        <dbReference type="SAM" id="SignalP"/>
    </source>
</evidence>
<evidence type="ECO:0000256" key="3">
    <source>
        <dbReference type="ARBA" id="ARBA00023002"/>
    </source>
</evidence>
<dbReference type="Pfam" id="PF00255">
    <property type="entry name" value="GSHPx"/>
    <property type="match status" value="1"/>
</dbReference>
<dbReference type="CDD" id="cd00340">
    <property type="entry name" value="GSH_Peroxidase"/>
    <property type="match status" value="1"/>
</dbReference>
<dbReference type="Gene3D" id="3.40.30.10">
    <property type="entry name" value="Glutaredoxin"/>
    <property type="match status" value="1"/>
</dbReference>
<dbReference type="PANTHER" id="PTHR11592">
    <property type="entry name" value="GLUTATHIONE PEROXIDASE"/>
    <property type="match status" value="1"/>
</dbReference>
<dbReference type="PANTHER" id="PTHR11592:SF78">
    <property type="entry name" value="GLUTATHIONE PEROXIDASE"/>
    <property type="match status" value="1"/>
</dbReference>
<comment type="similarity">
    <text evidence="1 4">Belongs to the glutathione peroxidase family.</text>
</comment>
<dbReference type="STRING" id="237018.SAMN04489723_104188"/>
<dbReference type="GO" id="GO:0004601">
    <property type="term" value="F:peroxidase activity"/>
    <property type="evidence" value="ECO:0007669"/>
    <property type="project" value="UniProtKB-KW"/>
</dbReference>
<evidence type="ECO:0000313" key="7">
    <source>
        <dbReference type="Proteomes" id="UP000198790"/>
    </source>
</evidence>
<dbReference type="PRINTS" id="PR01011">
    <property type="entry name" value="GLUTPROXDASE"/>
</dbReference>
<name>A0A1I0Y9K7_9BACT</name>
<dbReference type="InterPro" id="IPR036249">
    <property type="entry name" value="Thioredoxin-like_sf"/>
</dbReference>
<accession>A0A1I0Y9K7</accession>
<organism evidence="6 7">
    <name type="scientific">Algoriphagus aquimarinus</name>
    <dbReference type="NCBI Taxonomy" id="237018"/>
    <lineage>
        <taxon>Bacteria</taxon>
        <taxon>Pseudomonadati</taxon>
        <taxon>Bacteroidota</taxon>
        <taxon>Cytophagia</taxon>
        <taxon>Cytophagales</taxon>
        <taxon>Cyclobacteriaceae</taxon>
        <taxon>Algoriphagus</taxon>
    </lineage>
</organism>
<dbReference type="SUPFAM" id="SSF52833">
    <property type="entry name" value="Thioredoxin-like"/>
    <property type="match status" value="1"/>
</dbReference>
<reference evidence="6 7" key="1">
    <citation type="submission" date="2016-10" db="EMBL/GenBank/DDBJ databases">
        <authorList>
            <person name="de Groot N.N."/>
        </authorList>
    </citation>
    <scope>NUCLEOTIDE SEQUENCE [LARGE SCALE GENOMIC DNA]</scope>
    <source>
        <strain evidence="6 7">DSM 23399</strain>
    </source>
</reference>
<evidence type="ECO:0000256" key="2">
    <source>
        <dbReference type="ARBA" id="ARBA00022559"/>
    </source>
</evidence>
<evidence type="ECO:0000313" key="6">
    <source>
        <dbReference type="EMBL" id="SFB09892.1"/>
    </source>
</evidence>
<dbReference type="EMBL" id="FOKK01000004">
    <property type="protein sequence ID" value="SFB09892.1"/>
    <property type="molecule type" value="Genomic_DNA"/>
</dbReference>
<keyword evidence="3 4" id="KW-0560">Oxidoreductase</keyword>
<dbReference type="Proteomes" id="UP000198790">
    <property type="component" value="Unassembled WGS sequence"/>
</dbReference>
<dbReference type="InterPro" id="IPR000889">
    <property type="entry name" value="Glutathione_peroxidase"/>
</dbReference>
<dbReference type="RefSeq" id="WP_175499662.1">
    <property type="nucleotide sequence ID" value="NZ_FOKK01000004.1"/>
</dbReference>
<evidence type="ECO:0000256" key="4">
    <source>
        <dbReference type="RuleBase" id="RU000499"/>
    </source>
</evidence>
<keyword evidence="5" id="KW-0732">Signal</keyword>
<keyword evidence="7" id="KW-1185">Reference proteome</keyword>
<dbReference type="PROSITE" id="PS00460">
    <property type="entry name" value="GLUTATHIONE_PEROXID_1"/>
    <property type="match status" value="1"/>
</dbReference>
<keyword evidence="2 4" id="KW-0575">Peroxidase</keyword>
<feature type="chain" id="PRO_5011475205" description="Glutathione peroxidase" evidence="5">
    <location>
        <begin position="26"/>
        <end position="202"/>
    </location>
</feature>
<evidence type="ECO:0000256" key="1">
    <source>
        <dbReference type="ARBA" id="ARBA00006926"/>
    </source>
</evidence>
<protein>
    <recommendedName>
        <fullName evidence="4">Glutathione peroxidase</fullName>
    </recommendedName>
</protein>
<dbReference type="InterPro" id="IPR029759">
    <property type="entry name" value="GPX_AS"/>
</dbReference>
<dbReference type="GO" id="GO:0006979">
    <property type="term" value="P:response to oxidative stress"/>
    <property type="evidence" value="ECO:0007669"/>
    <property type="project" value="InterPro"/>
</dbReference>
<proteinExistence type="inferred from homology"/>
<feature type="signal peptide" evidence="5">
    <location>
        <begin position="1"/>
        <end position="25"/>
    </location>
</feature>
<gene>
    <name evidence="6" type="ORF">SAMN04489723_104188</name>
</gene>
<sequence>MTSKNKRIKNLVFLGCLLLLVSAYAISKTHSRVVKTESISENTMEKSFFDFKMKDLNGKEVDFSTFKGKKIIIVNVASKCGYTPQYEALQKLYSENSDKLVILGFPANNFGGQEPGSNEEIQTFCSENYGVTFPMFEKVSVKGFDKHPLYRWLSDATMNGWNNEEPSWNFCKYMLDEKGELIKFFPSKVEPLDQEIIDIINA</sequence>
<dbReference type="AlphaFoldDB" id="A0A1I0Y9K7"/>